<feature type="transmembrane region" description="Helical" evidence="1">
    <location>
        <begin position="20"/>
        <end position="39"/>
    </location>
</feature>
<feature type="transmembrane region" description="Helical" evidence="1">
    <location>
        <begin position="59"/>
        <end position="86"/>
    </location>
</feature>
<comment type="caution">
    <text evidence="2">The sequence shown here is derived from an EMBL/GenBank/DDBJ whole genome shotgun (WGS) entry which is preliminary data.</text>
</comment>
<reference evidence="3" key="1">
    <citation type="journal article" date="2019" name="Int. J. Syst. Evol. Microbiol.">
        <title>The Global Catalogue of Microorganisms (GCM) 10K type strain sequencing project: providing services to taxonomists for standard genome sequencing and annotation.</title>
        <authorList>
            <consortium name="The Broad Institute Genomics Platform"/>
            <consortium name="The Broad Institute Genome Sequencing Center for Infectious Disease"/>
            <person name="Wu L."/>
            <person name="Ma J."/>
        </authorList>
    </citation>
    <scope>NUCLEOTIDE SEQUENCE [LARGE SCALE GENOMIC DNA]</scope>
    <source>
        <strain evidence="3">KACC 14058</strain>
    </source>
</reference>
<feature type="transmembrane region" description="Helical" evidence="1">
    <location>
        <begin position="107"/>
        <end position="131"/>
    </location>
</feature>
<name>A0ABV8W1G1_9BACI</name>
<keyword evidence="3" id="KW-1185">Reference proteome</keyword>
<keyword evidence="1" id="KW-0812">Transmembrane</keyword>
<keyword evidence="1" id="KW-0472">Membrane</keyword>
<organism evidence="2 3">
    <name type="scientific">Gracilibacillus marinus</name>
    <dbReference type="NCBI Taxonomy" id="630535"/>
    <lineage>
        <taxon>Bacteria</taxon>
        <taxon>Bacillati</taxon>
        <taxon>Bacillota</taxon>
        <taxon>Bacilli</taxon>
        <taxon>Bacillales</taxon>
        <taxon>Bacillaceae</taxon>
        <taxon>Gracilibacillus</taxon>
    </lineage>
</organism>
<gene>
    <name evidence="2" type="ORF">ACFOZ1_14970</name>
</gene>
<dbReference type="RefSeq" id="WP_390200565.1">
    <property type="nucleotide sequence ID" value="NZ_JBHSDV010000006.1"/>
</dbReference>
<evidence type="ECO:0000313" key="3">
    <source>
        <dbReference type="Proteomes" id="UP001595880"/>
    </source>
</evidence>
<feature type="transmembrane region" description="Helical" evidence="1">
    <location>
        <begin position="143"/>
        <end position="165"/>
    </location>
</feature>
<dbReference type="Proteomes" id="UP001595880">
    <property type="component" value="Unassembled WGS sequence"/>
</dbReference>
<evidence type="ECO:0008006" key="4">
    <source>
        <dbReference type="Google" id="ProtNLM"/>
    </source>
</evidence>
<feature type="transmembrane region" description="Helical" evidence="1">
    <location>
        <begin position="236"/>
        <end position="255"/>
    </location>
</feature>
<evidence type="ECO:0000313" key="2">
    <source>
        <dbReference type="EMBL" id="MFC4389081.1"/>
    </source>
</evidence>
<dbReference type="EMBL" id="JBHSDV010000006">
    <property type="protein sequence ID" value="MFC4389081.1"/>
    <property type="molecule type" value="Genomic_DNA"/>
</dbReference>
<feature type="transmembrane region" description="Helical" evidence="1">
    <location>
        <begin position="172"/>
        <end position="190"/>
    </location>
</feature>
<keyword evidence="1" id="KW-1133">Transmembrane helix</keyword>
<protein>
    <recommendedName>
        <fullName evidence="4">ABC transporter permease</fullName>
    </recommendedName>
</protein>
<sequence>MLRKQLKAEVKKIQKSPGVIIVTLICFLFFVMLYYQKAINIHSGFFTPDLLTIEYMSSFNLLLLSLVGFIPISIVGAYIGGIDYVFNTNVYTIGTNGRLKSTIVKMITLFIIILTFICFTVILGVVESIMLNRIKLQNVDYNLLIKQVFSCYIILSLSGLLGFFGATITKRVYGGIMIGTVFPIIFGQMVRYTPFLHPLTIESYTSSIVYHSFHNLSNDPQIQIQIVHRLTYETSLFIIFALIILFCFITTIMVSRRNFNA</sequence>
<evidence type="ECO:0000256" key="1">
    <source>
        <dbReference type="SAM" id="Phobius"/>
    </source>
</evidence>
<accession>A0ABV8W1G1</accession>
<proteinExistence type="predicted"/>